<dbReference type="EMBL" id="JAOYFB010000038">
    <property type="protein sequence ID" value="KAK4025868.1"/>
    <property type="molecule type" value="Genomic_DNA"/>
</dbReference>
<comment type="caution">
    <text evidence="1">The sequence shown here is derived from an EMBL/GenBank/DDBJ whole genome shotgun (WGS) entry which is preliminary data.</text>
</comment>
<keyword evidence="2" id="KW-1185">Reference proteome</keyword>
<name>A0ABR0AL84_9CRUS</name>
<organism evidence="1 2">
    <name type="scientific">Daphnia magna</name>
    <dbReference type="NCBI Taxonomy" id="35525"/>
    <lineage>
        <taxon>Eukaryota</taxon>
        <taxon>Metazoa</taxon>
        <taxon>Ecdysozoa</taxon>
        <taxon>Arthropoda</taxon>
        <taxon>Crustacea</taxon>
        <taxon>Branchiopoda</taxon>
        <taxon>Diplostraca</taxon>
        <taxon>Cladocera</taxon>
        <taxon>Anomopoda</taxon>
        <taxon>Daphniidae</taxon>
        <taxon>Daphnia</taxon>
    </lineage>
</organism>
<evidence type="ECO:0000313" key="2">
    <source>
        <dbReference type="Proteomes" id="UP001234178"/>
    </source>
</evidence>
<evidence type="ECO:0000313" key="1">
    <source>
        <dbReference type="EMBL" id="KAK4025868.1"/>
    </source>
</evidence>
<reference evidence="1 2" key="1">
    <citation type="journal article" date="2023" name="Nucleic Acids Res.">
        <title>The hologenome of Daphnia magna reveals possible DNA methylation and microbiome-mediated evolution of the host genome.</title>
        <authorList>
            <person name="Chaturvedi A."/>
            <person name="Li X."/>
            <person name="Dhandapani V."/>
            <person name="Marshall H."/>
            <person name="Kissane S."/>
            <person name="Cuenca-Cambronero M."/>
            <person name="Asole G."/>
            <person name="Calvet F."/>
            <person name="Ruiz-Romero M."/>
            <person name="Marangio P."/>
            <person name="Guigo R."/>
            <person name="Rago D."/>
            <person name="Mirbahai L."/>
            <person name="Eastwood N."/>
            <person name="Colbourne J.K."/>
            <person name="Zhou J."/>
            <person name="Mallon E."/>
            <person name="Orsini L."/>
        </authorList>
    </citation>
    <scope>NUCLEOTIDE SEQUENCE [LARGE SCALE GENOMIC DNA]</scope>
    <source>
        <strain evidence="1">LRV0_1</strain>
    </source>
</reference>
<dbReference type="Proteomes" id="UP001234178">
    <property type="component" value="Unassembled WGS sequence"/>
</dbReference>
<protein>
    <submittedName>
        <fullName evidence="1">Uncharacterized protein</fullName>
    </submittedName>
</protein>
<gene>
    <name evidence="1" type="ORF">OUZ56_014910</name>
</gene>
<sequence length="100" mass="11268">MKFSRQDFKKNAEVLTTILSSTWKIGKLGRCKSRQLRKSMPTFCPKELTRRLLLLHVTSSLRTSSLGDVSRVIESTSKNGGGATNPRSQLCISKHYVRIT</sequence>
<accession>A0ABR0AL84</accession>
<proteinExistence type="predicted"/>